<dbReference type="PANTHER" id="PTHR45436:SF8">
    <property type="entry name" value="HISTIDINE KINASE"/>
    <property type="match status" value="1"/>
</dbReference>
<evidence type="ECO:0000259" key="12">
    <source>
        <dbReference type="PROSITE" id="PS50109"/>
    </source>
</evidence>
<evidence type="ECO:0000256" key="8">
    <source>
        <dbReference type="ARBA" id="ARBA00022989"/>
    </source>
</evidence>
<dbReference type="InterPro" id="IPR036890">
    <property type="entry name" value="HATPase_C_sf"/>
</dbReference>
<dbReference type="Gene3D" id="1.10.287.130">
    <property type="match status" value="1"/>
</dbReference>
<feature type="domain" description="Histidine kinase" evidence="12">
    <location>
        <begin position="239"/>
        <end position="460"/>
    </location>
</feature>
<dbReference type="Pfam" id="PF02518">
    <property type="entry name" value="HATPase_c"/>
    <property type="match status" value="1"/>
</dbReference>
<evidence type="ECO:0000313" key="15">
    <source>
        <dbReference type="Proteomes" id="UP001255601"/>
    </source>
</evidence>
<gene>
    <name evidence="14" type="ORF">QE369_000160</name>
</gene>
<keyword evidence="8 11" id="KW-1133">Transmembrane helix</keyword>
<dbReference type="GO" id="GO:0000155">
    <property type="term" value="F:phosphorelay sensor kinase activity"/>
    <property type="evidence" value="ECO:0007669"/>
    <property type="project" value="InterPro"/>
</dbReference>
<evidence type="ECO:0000256" key="5">
    <source>
        <dbReference type="ARBA" id="ARBA00022679"/>
    </source>
</evidence>
<feature type="transmembrane region" description="Helical" evidence="11">
    <location>
        <begin position="152"/>
        <end position="176"/>
    </location>
</feature>
<evidence type="ECO:0000259" key="13">
    <source>
        <dbReference type="PROSITE" id="PS50885"/>
    </source>
</evidence>
<dbReference type="SMART" id="SM00387">
    <property type="entry name" value="HATPase_c"/>
    <property type="match status" value="1"/>
</dbReference>
<comment type="subcellular location">
    <subcellularLocation>
        <location evidence="2">Membrane</location>
    </subcellularLocation>
</comment>
<dbReference type="EC" id="2.7.13.3" evidence="3"/>
<dbReference type="InterPro" id="IPR036097">
    <property type="entry name" value="HisK_dim/P_sf"/>
</dbReference>
<keyword evidence="5" id="KW-0808">Transferase</keyword>
<dbReference type="GO" id="GO:0005886">
    <property type="term" value="C:plasma membrane"/>
    <property type="evidence" value="ECO:0007669"/>
    <property type="project" value="TreeGrafter"/>
</dbReference>
<dbReference type="CDD" id="cd00075">
    <property type="entry name" value="HATPase"/>
    <property type="match status" value="1"/>
</dbReference>
<evidence type="ECO:0000256" key="2">
    <source>
        <dbReference type="ARBA" id="ARBA00004370"/>
    </source>
</evidence>
<dbReference type="SMART" id="SM00388">
    <property type="entry name" value="HisKA"/>
    <property type="match status" value="1"/>
</dbReference>
<evidence type="ECO:0000313" key="14">
    <source>
        <dbReference type="EMBL" id="MDR6099982.1"/>
    </source>
</evidence>
<dbReference type="InterPro" id="IPR003661">
    <property type="entry name" value="HisK_dim/P_dom"/>
</dbReference>
<dbReference type="CDD" id="cd00082">
    <property type="entry name" value="HisKA"/>
    <property type="match status" value="1"/>
</dbReference>
<dbReference type="SUPFAM" id="SSF55874">
    <property type="entry name" value="ATPase domain of HSP90 chaperone/DNA topoisomerase II/histidine kinase"/>
    <property type="match status" value="1"/>
</dbReference>
<dbReference type="Gene3D" id="3.30.565.10">
    <property type="entry name" value="Histidine kinase-like ATPase, C-terminal domain"/>
    <property type="match status" value="1"/>
</dbReference>
<name>A0AAJ2B7S3_9HYPH</name>
<comment type="caution">
    <text evidence="14">The sequence shown here is derived from an EMBL/GenBank/DDBJ whole genome shotgun (WGS) entry which is preliminary data.</text>
</comment>
<dbReference type="PROSITE" id="PS50109">
    <property type="entry name" value="HIS_KIN"/>
    <property type="match status" value="1"/>
</dbReference>
<dbReference type="InterPro" id="IPR005467">
    <property type="entry name" value="His_kinase_dom"/>
</dbReference>
<feature type="transmembrane region" description="Helical" evidence="11">
    <location>
        <begin position="20"/>
        <end position="38"/>
    </location>
</feature>
<evidence type="ECO:0000256" key="7">
    <source>
        <dbReference type="ARBA" id="ARBA00022777"/>
    </source>
</evidence>
<evidence type="ECO:0000256" key="4">
    <source>
        <dbReference type="ARBA" id="ARBA00022553"/>
    </source>
</evidence>
<reference evidence="14" key="1">
    <citation type="submission" date="2023-08" db="EMBL/GenBank/DDBJ databases">
        <title>Functional and genomic diversity of the sorghum phyllosphere microbiome.</title>
        <authorList>
            <person name="Shade A."/>
        </authorList>
    </citation>
    <scope>NUCLEOTIDE SEQUENCE</scope>
    <source>
        <strain evidence="14">SORGH_AS_0974</strain>
    </source>
</reference>
<evidence type="ECO:0000256" key="9">
    <source>
        <dbReference type="ARBA" id="ARBA00023012"/>
    </source>
</evidence>
<keyword evidence="7 14" id="KW-0418">Kinase</keyword>
<protein>
    <recommendedName>
        <fullName evidence="3">histidine kinase</fullName>
        <ecNumber evidence="3">2.7.13.3</ecNumber>
    </recommendedName>
</protein>
<proteinExistence type="predicted"/>
<evidence type="ECO:0000256" key="11">
    <source>
        <dbReference type="SAM" id="Phobius"/>
    </source>
</evidence>
<sequence>MRLTDLMSGSSFRTSAKVAIGVLVLMSLGGTLFIGSVTKTLRDATLQQTLEEAVLLSDVYAAEGRDGLVKAIGTLSDLVSSQDRISAVYDEHGVNLAGAHLTMPDFIGVRDTTLQSISGKGSEGHFVISVQKFTDATLVVGRNLKAVDEMRVYMIAGVLIMTLLLTFGTLVLGLLASGRSFSKLRSIEGVLGRVASGESDARVPIVERKDQIDRISIQINANLDVLSRLMESMRATTTAIAHDLKTPLARVGLLLNDALDAIEAGRDPHPQVERALNETGSLNEIIDTILRITRIRAGSPRKDMQLNDLRGLVENTLEFFSPLAQENGQTIEFRAGDTEEYLLLCDKSMVQQMLANIVGNAIVHGGSGISIRVLLSDRPETIDLIVEDTGGGIPDAQRNEVFELFKRLDSARSKPGSGLGLALVKAVADHHEAVITLSAIDPGSPDHQGLRVTVSFPKRQFQQ</sequence>
<dbReference type="SUPFAM" id="SSF47384">
    <property type="entry name" value="Homodimeric domain of signal transducing histidine kinase"/>
    <property type="match status" value="1"/>
</dbReference>
<dbReference type="InterPro" id="IPR050428">
    <property type="entry name" value="TCS_sensor_his_kinase"/>
</dbReference>
<dbReference type="AlphaFoldDB" id="A0AAJ2B7S3"/>
<dbReference type="Gene3D" id="6.10.340.10">
    <property type="match status" value="1"/>
</dbReference>
<evidence type="ECO:0000256" key="6">
    <source>
        <dbReference type="ARBA" id="ARBA00022692"/>
    </source>
</evidence>
<evidence type="ECO:0000256" key="3">
    <source>
        <dbReference type="ARBA" id="ARBA00012438"/>
    </source>
</evidence>
<feature type="domain" description="HAMP" evidence="13">
    <location>
        <begin position="178"/>
        <end position="231"/>
    </location>
</feature>
<keyword evidence="6 11" id="KW-0812">Transmembrane</keyword>
<dbReference type="PRINTS" id="PR00344">
    <property type="entry name" value="BCTRLSENSOR"/>
</dbReference>
<evidence type="ECO:0000256" key="10">
    <source>
        <dbReference type="ARBA" id="ARBA00023136"/>
    </source>
</evidence>
<organism evidence="14 15">
    <name type="scientific">Agrobacterium larrymoorei</name>
    <dbReference type="NCBI Taxonomy" id="160699"/>
    <lineage>
        <taxon>Bacteria</taxon>
        <taxon>Pseudomonadati</taxon>
        <taxon>Pseudomonadota</taxon>
        <taxon>Alphaproteobacteria</taxon>
        <taxon>Hyphomicrobiales</taxon>
        <taxon>Rhizobiaceae</taxon>
        <taxon>Rhizobium/Agrobacterium group</taxon>
        <taxon>Agrobacterium</taxon>
    </lineage>
</organism>
<dbReference type="EMBL" id="JAVIZC010000001">
    <property type="protein sequence ID" value="MDR6099982.1"/>
    <property type="molecule type" value="Genomic_DNA"/>
</dbReference>
<dbReference type="InterPro" id="IPR003660">
    <property type="entry name" value="HAMP_dom"/>
</dbReference>
<dbReference type="Proteomes" id="UP001255601">
    <property type="component" value="Unassembled WGS sequence"/>
</dbReference>
<dbReference type="PANTHER" id="PTHR45436">
    <property type="entry name" value="SENSOR HISTIDINE KINASE YKOH"/>
    <property type="match status" value="1"/>
</dbReference>
<accession>A0AAJ2B7S3</accession>
<dbReference type="PROSITE" id="PS50885">
    <property type="entry name" value="HAMP"/>
    <property type="match status" value="1"/>
</dbReference>
<evidence type="ECO:0000256" key="1">
    <source>
        <dbReference type="ARBA" id="ARBA00000085"/>
    </source>
</evidence>
<keyword evidence="4" id="KW-0597">Phosphoprotein</keyword>
<dbReference type="InterPro" id="IPR003594">
    <property type="entry name" value="HATPase_dom"/>
</dbReference>
<keyword evidence="9" id="KW-0902">Two-component regulatory system</keyword>
<dbReference type="Pfam" id="PF00512">
    <property type="entry name" value="HisKA"/>
    <property type="match status" value="1"/>
</dbReference>
<dbReference type="InterPro" id="IPR004358">
    <property type="entry name" value="Sig_transdc_His_kin-like_C"/>
</dbReference>
<comment type="catalytic activity">
    <reaction evidence="1">
        <text>ATP + protein L-histidine = ADP + protein N-phospho-L-histidine.</text>
        <dbReference type="EC" id="2.7.13.3"/>
    </reaction>
</comment>
<keyword evidence="10 11" id="KW-0472">Membrane</keyword>